<evidence type="ECO:0000256" key="3">
    <source>
        <dbReference type="ARBA" id="ARBA00022475"/>
    </source>
</evidence>
<evidence type="ECO:0000256" key="2">
    <source>
        <dbReference type="ARBA" id="ARBA00022448"/>
    </source>
</evidence>
<dbReference type="CDD" id="cd06261">
    <property type="entry name" value="TM_PBP2"/>
    <property type="match status" value="1"/>
</dbReference>
<feature type="transmembrane region" description="Helical" evidence="8">
    <location>
        <begin position="85"/>
        <end position="107"/>
    </location>
</feature>
<dbReference type="PROSITE" id="PS50928">
    <property type="entry name" value="ABC_TM1"/>
    <property type="match status" value="1"/>
</dbReference>
<keyword evidence="2 8" id="KW-0813">Transport</keyword>
<dbReference type="PANTHER" id="PTHR30193:SF37">
    <property type="entry name" value="INNER MEMBRANE ABC TRANSPORTER PERMEASE PROTEIN YCJO"/>
    <property type="match status" value="1"/>
</dbReference>
<comment type="similarity">
    <text evidence="8">Belongs to the binding-protein-dependent transport system permease family.</text>
</comment>
<dbReference type="InterPro" id="IPR000515">
    <property type="entry name" value="MetI-like"/>
</dbReference>
<feature type="transmembrane region" description="Helical" evidence="8">
    <location>
        <begin position="119"/>
        <end position="139"/>
    </location>
</feature>
<keyword evidence="5 8" id="KW-0812">Transmembrane</keyword>
<dbReference type="Proteomes" id="UP001203069">
    <property type="component" value="Unassembled WGS sequence"/>
</dbReference>
<keyword evidence="11" id="KW-1185">Reference proteome</keyword>
<reference evidence="10 11" key="1">
    <citation type="submission" date="2022-02" db="EMBL/GenBank/DDBJ databases">
        <title>Description of Brenneria tiliae sp. nov. isolated from symptomatic Tilia x moltkei and Tilia x europaea trees in the UK.</title>
        <authorList>
            <person name="Kile H."/>
        </authorList>
    </citation>
    <scope>NUCLEOTIDE SEQUENCE [LARGE SCALE GENOMIC DNA]</scope>
    <source>
        <strain evidence="10 11">MC1SB4.1</strain>
    </source>
</reference>
<dbReference type="PANTHER" id="PTHR30193">
    <property type="entry name" value="ABC TRANSPORTER PERMEASE PROTEIN"/>
    <property type="match status" value="1"/>
</dbReference>
<evidence type="ECO:0000313" key="10">
    <source>
        <dbReference type="EMBL" id="MCL2894350.1"/>
    </source>
</evidence>
<keyword evidence="3" id="KW-1003">Cell membrane</keyword>
<evidence type="ECO:0000256" key="5">
    <source>
        <dbReference type="ARBA" id="ARBA00022692"/>
    </source>
</evidence>
<name>A0ABT0MWX8_9GAMM</name>
<accession>A0ABT0MWX8</accession>
<dbReference type="SUPFAM" id="SSF161098">
    <property type="entry name" value="MetI-like"/>
    <property type="match status" value="1"/>
</dbReference>
<evidence type="ECO:0000256" key="1">
    <source>
        <dbReference type="ARBA" id="ARBA00004429"/>
    </source>
</evidence>
<dbReference type="EMBL" id="JAKPBZ010000114">
    <property type="protein sequence ID" value="MCL2894350.1"/>
    <property type="molecule type" value="Genomic_DNA"/>
</dbReference>
<keyword evidence="4" id="KW-0997">Cell inner membrane</keyword>
<dbReference type="Gene3D" id="1.10.3720.10">
    <property type="entry name" value="MetI-like"/>
    <property type="match status" value="1"/>
</dbReference>
<dbReference type="Pfam" id="PF00528">
    <property type="entry name" value="BPD_transp_1"/>
    <property type="match status" value="1"/>
</dbReference>
<dbReference type="RefSeq" id="WP_249232867.1">
    <property type="nucleotide sequence ID" value="NZ_JAKPBZ010000114.1"/>
</dbReference>
<evidence type="ECO:0000313" key="11">
    <source>
        <dbReference type="Proteomes" id="UP001203069"/>
    </source>
</evidence>
<gene>
    <name evidence="10" type="ORF">MFP26_16855</name>
</gene>
<organism evidence="10 11">
    <name type="scientific">Brenneria tiliae</name>
    <dbReference type="NCBI Taxonomy" id="2914984"/>
    <lineage>
        <taxon>Bacteria</taxon>
        <taxon>Pseudomonadati</taxon>
        <taxon>Pseudomonadota</taxon>
        <taxon>Gammaproteobacteria</taxon>
        <taxon>Enterobacterales</taxon>
        <taxon>Pectobacteriaceae</taxon>
        <taxon>Brenneria</taxon>
    </lineage>
</organism>
<feature type="domain" description="ABC transmembrane type-1" evidence="9">
    <location>
        <begin position="81"/>
        <end position="292"/>
    </location>
</feature>
<dbReference type="InterPro" id="IPR035906">
    <property type="entry name" value="MetI-like_sf"/>
</dbReference>
<evidence type="ECO:0000256" key="8">
    <source>
        <dbReference type="RuleBase" id="RU363032"/>
    </source>
</evidence>
<proteinExistence type="inferred from homology"/>
<keyword evidence="7 8" id="KW-0472">Membrane</keyword>
<evidence type="ECO:0000256" key="6">
    <source>
        <dbReference type="ARBA" id="ARBA00022989"/>
    </source>
</evidence>
<dbReference type="InterPro" id="IPR051393">
    <property type="entry name" value="ABC_transporter_permease"/>
</dbReference>
<keyword evidence="6 8" id="KW-1133">Transmembrane helix</keyword>
<sequence>MITRPFGGLRAGRAARHEACTAWLLLTPALLLLLLLRIIPAGVAIVQSFYTSVPGSVIPPKWVGWQNYLDLFEDPDFWASVWRTLLFAVLVNPLTMLCALFLAWLLTRNLALTGLWRTLAFLPTALPLMGTTVVFGVLMRPEGVINNLLSLAHLPTSGWFTDVDGALAALVILSTWTAVGYWMIFLIAAIRDVPRDYYDAAMLDGAGEVRQFFTVTLPLIQRQLLFVLTASTVWNFIMYAPISALTKGGPQGSTNFLMYDIITRYYALSSPGSALAEMTVLFVLMGATVWLQFRLLNRMRSAP</sequence>
<evidence type="ECO:0000259" key="9">
    <source>
        <dbReference type="PROSITE" id="PS50928"/>
    </source>
</evidence>
<comment type="caution">
    <text evidence="10">The sequence shown here is derived from an EMBL/GenBank/DDBJ whole genome shotgun (WGS) entry which is preliminary data.</text>
</comment>
<protein>
    <submittedName>
        <fullName evidence="10">Sugar ABC transporter permease</fullName>
    </submittedName>
</protein>
<evidence type="ECO:0000256" key="7">
    <source>
        <dbReference type="ARBA" id="ARBA00023136"/>
    </source>
</evidence>
<feature type="transmembrane region" description="Helical" evidence="8">
    <location>
        <begin position="21"/>
        <end position="46"/>
    </location>
</feature>
<feature type="transmembrane region" description="Helical" evidence="8">
    <location>
        <begin position="166"/>
        <end position="190"/>
    </location>
</feature>
<comment type="subcellular location">
    <subcellularLocation>
        <location evidence="1">Cell inner membrane</location>
        <topology evidence="1">Multi-pass membrane protein</topology>
    </subcellularLocation>
    <subcellularLocation>
        <location evidence="8">Cell membrane</location>
        <topology evidence="8">Multi-pass membrane protein</topology>
    </subcellularLocation>
</comment>
<feature type="transmembrane region" description="Helical" evidence="8">
    <location>
        <begin position="224"/>
        <end position="245"/>
    </location>
</feature>
<feature type="transmembrane region" description="Helical" evidence="8">
    <location>
        <begin position="265"/>
        <end position="291"/>
    </location>
</feature>
<evidence type="ECO:0000256" key="4">
    <source>
        <dbReference type="ARBA" id="ARBA00022519"/>
    </source>
</evidence>